<dbReference type="OrthoDB" id="5195057at2"/>
<name>A0A5B8I4G6_9GAMM</name>
<protein>
    <submittedName>
        <fullName evidence="1">Uncharacterized protein</fullName>
    </submittedName>
</protein>
<proteinExistence type="predicted"/>
<accession>A0A5B8I4G6</accession>
<keyword evidence="2" id="KW-1185">Reference proteome</keyword>
<dbReference type="RefSeq" id="WP_042871611.1">
    <property type="nucleotide sequence ID" value="NZ_CM001975.1"/>
</dbReference>
<organism evidence="1 2">
    <name type="scientific">Dickeya poaceiphila</name>
    <dbReference type="NCBI Taxonomy" id="568768"/>
    <lineage>
        <taxon>Bacteria</taxon>
        <taxon>Pseudomonadati</taxon>
        <taxon>Pseudomonadota</taxon>
        <taxon>Gammaproteobacteria</taxon>
        <taxon>Enterobacterales</taxon>
        <taxon>Pectobacteriaceae</taxon>
        <taxon>Dickeya</taxon>
    </lineage>
</organism>
<dbReference type="STRING" id="568768.GCA_000406125_02605"/>
<dbReference type="KEGG" id="dic:Dpoa569_0001250"/>
<dbReference type="EMBL" id="CP042220">
    <property type="protein sequence ID" value="QDX29483.1"/>
    <property type="molecule type" value="Genomic_DNA"/>
</dbReference>
<dbReference type="Proteomes" id="UP000320591">
    <property type="component" value="Chromosome"/>
</dbReference>
<evidence type="ECO:0000313" key="2">
    <source>
        <dbReference type="Proteomes" id="UP000320591"/>
    </source>
</evidence>
<gene>
    <name evidence="1" type="ORF">Dpoa569_0001250</name>
</gene>
<evidence type="ECO:0000313" key="1">
    <source>
        <dbReference type="EMBL" id="QDX29483.1"/>
    </source>
</evidence>
<reference evidence="1 2" key="1">
    <citation type="journal article" date="2019" name="Environ. Microbiol.">
        <title>The phytopathogenic nature of Dickeya aquatica 174/2 and the dynamic early evolution of Dickeya pathogenicity.</title>
        <authorList>
            <person name="Duprey A."/>
            <person name="Taib N."/>
            <person name="Leonard S."/>
            <person name="Garin T."/>
            <person name="Flandrois J.P."/>
            <person name="Nasser W."/>
            <person name="Brochier-Armanet C."/>
            <person name="Reverchon S."/>
        </authorList>
    </citation>
    <scope>NUCLEOTIDE SEQUENCE [LARGE SCALE GENOMIC DNA]</scope>
    <source>
        <strain evidence="1 2">NCPPB 569</strain>
    </source>
</reference>
<sequence>MDLLKVTPEKMTFNSTGSPVEPELRPIWRISLLTIILNKLCRGSSASLKKIQVLYSLIASADKRSRYLSEGAFSDISIRFDPLLDKAISLGLAEGVFSLDTAKSVVLTNKGTLLSKKIYKDSTLFVFEKEFIENYSKSEFSDKKIDQILYNGII</sequence>
<dbReference type="AlphaFoldDB" id="A0A5B8I4G6"/>